<dbReference type="EMBL" id="WTFF01000095">
    <property type="protein sequence ID" value="MBW5483260.1"/>
    <property type="molecule type" value="Genomic_DNA"/>
</dbReference>
<evidence type="ECO:0000313" key="1">
    <source>
        <dbReference type="EMBL" id="MBW5483260.1"/>
    </source>
</evidence>
<comment type="caution">
    <text evidence="1">The sequence shown here is derived from an EMBL/GenBank/DDBJ whole genome shotgun (WGS) entry which is preliminary data.</text>
</comment>
<name>A0ABS6Z9B3_9ACTN</name>
<dbReference type="RefSeq" id="WP_219667722.1">
    <property type="nucleotide sequence ID" value="NZ_WTFF01000095.1"/>
</dbReference>
<dbReference type="InterPro" id="IPR046030">
    <property type="entry name" value="DUF5988"/>
</dbReference>
<accession>A0ABS6Z9B3</accession>
<sequence length="72" mass="8244">MKTKTPNVILRGGPAQELAPEDRVRYVSDTTDKVKVLWGNRYEHFSPTEGTVTEEELELLVYQHSGYTYVAE</sequence>
<dbReference type="Pfam" id="PF19450">
    <property type="entry name" value="DUF5988"/>
    <property type="match status" value="1"/>
</dbReference>
<reference evidence="1 2" key="1">
    <citation type="submission" date="2019-12" db="EMBL/GenBank/DDBJ databases">
        <title>Genome sequence of Streptomyces bambusae.</title>
        <authorList>
            <person name="Bansal K."/>
            <person name="Choksket S."/>
            <person name="Korpole S."/>
            <person name="Patil P.B."/>
        </authorList>
    </citation>
    <scope>NUCLEOTIDE SEQUENCE [LARGE SCALE GENOMIC DNA]</scope>
    <source>
        <strain evidence="1 2">SK60</strain>
    </source>
</reference>
<proteinExistence type="predicted"/>
<keyword evidence="2" id="KW-1185">Reference proteome</keyword>
<gene>
    <name evidence="1" type="ORF">GPJ59_15515</name>
</gene>
<dbReference type="Proteomes" id="UP000812013">
    <property type="component" value="Unassembled WGS sequence"/>
</dbReference>
<organism evidence="1 2">
    <name type="scientific">Streptomyces bambusae</name>
    <dbReference type="NCBI Taxonomy" id="1550616"/>
    <lineage>
        <taxon>Bacteria</taxon>
        <taxon>Bacillati</taxon>
        <taxon>Actinomycetota</taxon>
        <taxon>Actinomycetes</taxon>
        <taxon>Kitasatosporales</taxon>
        <taxon>Streptomycetaceae</taxon>
        <taxon>Streptomyces</taxon>
    </lineage>
</organism>
<protein>
    <submittedName>
        <fullName evidence="1">Uncharacterized protein</fullName>
    </submittedName>
</protein>
<evidence type="ECO:0000313" key="2">
    <source>
        <dbReference type="Proteomes" id="UP000812013"/>
    </source>
</evidence>